<keyword evidence="5 18" id="KW-0812">Transmembrane</keyword>
<evidence type="ECO:0000259" key="19">
    <source>
        <dbReference type="PROSITE" id="PS50125"/>
    </source>
</evidence>
<dbReference type="SMART" id="SM00044">
    <property type="entry name" value="CYCc"/>
    <property type="match status" value="1"/>
</dbReference>
<dbReference type="EC" id="4.6.1.1" evidence="3"/>
<dbReference type="GO" id="GO:0046872">
    <property type="term" value="F:metal ion binding"/>
    <property type="evidence" value="ECO:0007669"/>
    <property type="project" value="UniProtKB-KW"/>
</dbReference>
<evidence type="ECO:0000256" key="8">
    <source>
        <dbReference type="ARBA" id="ARBA00022840"/>
    </source>
</evidence>
<dbReference type="FunFam" id="3.30.70.1230:FF:000033">
    <property type="entry name" value="Adenylate cyclase"/>
    <property type="match status" value="1"/>
</dbReference>
<dbReference type="AlphaFoldDB" id="A0A433NRN1"/>
<evidence type="ECO:0000256" key="9">
    <source>
        <dbReference type="ARBA" id="ARBA00022842"/>
    </source>
</evidence>
<keyword evidence="21" id="KW-1185">Reference proteome</keyword>
<dbReference type="InterPro" id="IPR029787">
    <property type="entry name" value="Nucleotide_cyclase"/>
</dbReference>
<accession>A0A433NRN1</accession>
<dbReference type="CDD" id="cd07302">
    <property type="entry name" value="CHD"/>
    <property type="match status" value="1"/>
</dbReference>
<dbReference type="InterPro" id="IPR050401">
    <property type="entry name" value="Cyclic_nucleotide_synthase"/>
</dbReference>
<evidence type="ECO:0000256" key="2">
    <source>
        <dbReference type="ARBA" id="ARBA00004370"/>
    </source>
</evidence>
<reference evidence="20 21" key="1">
    <citation type="journal article" date="2019" name="Genome Biol. Evol.">
        <title>Day and night: Metabolic profiles and evolutionary relationships of six axenic non-marine cyanobacteria.</title>
        <authorList>
            <person name="Will S.E."/>
            <person name="Henke P."/>
            <person name="Boedeker C."/>
            <person name="Huang S."/>
            <person name="Brinkmann H."/>
            <person name="Rohde M."/>
            <person name="Jarek M."/>
            <person name="Friedl T."/>
            <person name="Seufert S."/>
            <person name="Schumacher M."/>
            <person name="Overmann J."/>
            <person name="Neumann-Schaal M."/>
            <person name="Petersen J."/>
        </authorList>
    </citation>
    <scope>NUCLEOTIDE SEQUENCE [LARGE SCALE GENOMIC DNA]</scope>
    <source>
        <strain evidence="20 21">PCC 6912</strain>
    </source>
</reference>
<evidence type="ECO:0000256" key="4">
    <source>
        <dbReference type="ARBA" id="ARBA00021420"/>
    </source>
</evidence>
<evidence type="ECO:0000313" key="20">
    <source>
        <dbReference type="EMBL" id="RUR86907.1"/>
    </source>
</evidence>
<dbReference type="STRING" id="211165.GCA_000317285_05263"/>
<keyword evidence="11" id="KW-0115">cAMP biosynthesis</keyword>
<organism evidence="20 21">
    <name type="scientific">Chlorogloeopsis fritschii PCC 6912</name>
    <dbReference type="NCBI Taxonomy" id="211165"/>
    <lineage>
        <taxon>Bacteria</taxon>
        <taxon>Bacillati</taxon>
        <taxon>Cyanobacteriota</taxon>
        <taxon>Cyanophyceae</taxon>
        <taxon>Nostocales</taxon>
        <taxon>Chlorogloeopsidaceae</taxon>
        <taxon>Chlorogloeopsis</taxon>
    </lineage>
</organism>
<protein>
    <recommendedName>
        <fullName evidence="4">Adenylate cyclase</fullName>
        <ecNumber evidence="3">4.6.1.1</ecNumber>
    </recommendedName>
    <alternativeName>
        <fullName evidence="14">ATP pyrophosphate-lyase</fullName>
    </alternativeName>
    <alternativeName>
        <fullName evidence="15">Adenylyl cyclase</fullName>
    </alternativeName>
</protein>
<comment type="subunit">
    <text evidence="16">Homodimer. Can also exist as monomer.</text>
</comment>
<comment type="subcellular location">
    <subcellularLocation>
        <location evidence="2">Membrane</location>
    </subcellularLocation>
</comment>
<comment type="similarity">
    <text evidence="17">Belongs to the adenylyl cyclase class-4/guanylyl cyclase family.</text>
</comment>
<evidence type="ECO:0000256" key="13">
    <source>
        <dbReference type="ARBA" id="ARBA00023239"/>
    </source>
</evidence>
<feature type="transmembrane region" description="Helical" evidence="18">
    <location>
        <begin position="28"/>
        <end position="48"/>
    </location>
</feature>
<keyword evidence="6" id="KW-0479">Metal-binding</keyword>
<keyword evidence="8" id="KW-0067">ATP-binding</keyword>
<dbReference type="Gene3D" id="3.30.70.1230">
    <property type="entry name" value="Nucleotide cyclase"/>
    <property type="match status" value="1"/>
</dbReference>
<proteinExistence type="inferred from homology"/>
<dbReference type="Pfam" id="PF00211">
    <property type="entry name" value="Guanylate_cyc"/>
    <property type="match status" value="1"/>
</dbReference>
<dbReference type="InterPro" id="IPR018297">
    <property type="entry name" value="A/G_cyclase_CS"/>
</dbReference>
<dbReference type="InterPro" id="IPR001054">
    <property type="entry name" value="A/G_cyclase"/>
</dbReference>
<feature type="transmembrane region" description="Helical" evidence="18">
    <location>
        <begin position="207"/>
        <end position="225"/>
    </location>
</feature>
<dbReference type="GO" id="GO:0005524">
    <property type="term" value="F:ATP binding"/>
    <property type="evidence" value="ECO:0007669"/>
    <property type="project" value="UniProtKB-KW"/>
</dbReference>
<comment type="catalytic activity">
    <reaction evidence="1">
        <text>ATP = 3',5'-cyclic AMP + diphosphate</text>
        <dbReference type="Rhea" id="RHEA:15389"/>
        <dbReference type="ChEBI" id="CHEBI:30616"/>
        <dbReference type="ChEBI" id="CHEBI:33019"/>
        <dbReference type="ChEBI" id="CHEBI:58165"/>
        <dbReference type="EC" id="4.6.1.1"/>
    </reaction>
</comment>
<evidence type="ECO:0000256" key="3">
    <source>
        <dbReference type="ARBA" id="ARBA00012201"/>
    </source>
</evidence>
<dbReference type="RefSeq" id="WP_016874177.1">
    <property type="nucleotide sequence ID" value="NZ_AJLN01000116.1"/>
</dbReference>
<evidence type="ECO:0000256" key="15">
    <source>
        <dbReference type="ARBA" id="ARBA00032637"/>
    </source>
</evidence>
<evidence type="ECO:0000256" key="1">
    <source>
        <dbReference type="ARBA" id="ARBA00001593"/>
    </source>
</evidence>
<dbReference type="GO" id="GO:0006171">
    <property type="term" value="P:cAMP biosynthetic process"/>
    <property type="evidence" value="ECO:0007669"/>
    <property type="project" value="UniProtKB-KW"/>
</dbReference>
<dbReference type="GO" id="GO:0005886">
    <property type="term" value="C:plasma membrane"/>
    <property type="evidence" value="ECO:0007669"/>
    <property type="project" value="UniProtKB-ARBA"/>
</dbReference>
<dbReference type="GO" id="GO:0035556">
    <property type="term" value="P:intracellular signal transduction"/>
    <property type="evidence" value="ECO:0007669"/>
    <property type="project" value="InterPro"/>
</dbReference>
<feature type="domain" description="Guanylate cyclase" evidence="19">
    <location>
        <begin position="291"/>
        <end position="418"/>
    </location>
</feature>
<dbReference type="PROSITE" id="PS00452">
    <property type="entry name" value="GUANYLATE_CYCLASE_1"/>
    <property type="match status" value="1"/>
</dbReference>
<comment type="caution">
    <text evidence="20">The sequence shown here is derived from an EMBL/GenBank/DDBJ whole genome shotgun (WGS) entry which is preliminary data.</text>
</comment>
<dbReference type="GO" id="GO:0004016">
    <property type="term" value="F:adenylate cyclase activity"/>
    <property type="evidence" value="ECO:0007669"/>
    <property type="project" value="UniProtKB-EC"/>
</dbReference>
<keyword evidence="7" id="KW-0547">Nucleotide-binding</keyword>
<evidence type="ECO:0000256" key="11">
    <source>
        <dbReference type="ARBA" id="ARBA00022998"/>
    </source>
</evidence>
<dbReference type="SUPFAM" id="SSF55073">
    <property type="entry name" value="Nucleotide cyclase"/>
    <property type="match status" value="1"/>
</dbReference>
<evidence type="ECO:0000256" key="5">
    <source>
        <dbReference type="ARBA" id="ARBA00022692"/>
    </source>
</evidence>
<evidence type="ECO:0000256" key="7">
    <source>
        <dbReference type="ARBA" id="ARBA00022741"/>
    </source>
</evidence>
<evidence type="ECO:0000256" key="14">
    <source>
        <dbReference type="ARBA" id="ARBA00032597"/>
    </source>
</evidence>
<sequence length="474" mass="53057">MAAERDNPQIISELTNSKPQSSTKRLTLLYVFSLGIIACLTSLGQIFIQRSLANQELSLKFVSVAQRQQMFSQQLSKNAFALQMINDVTQRQQQIEEMQNIITTWKSSRQELEKLASTSHLPKDYTILVDRMLQQTTPKIMQTAAQNLMVGGANRPRLFDNPSRASLPKVLQIQAAGIAFVRDTDKILLSYNQQVTAEVRRLRQLEVWLFSLTLLILVLEGVFIFRPAVRKISQSVAALARSLQETQETAYKLAAEQQKSEHLLLNILPEPIAERLKEKPTAIADGFAEVSVLFADIVGFTELSSRISPNELVKLLNRIFSAFDQLAEQHGLEKIKTIGDAYMVVGGLPNPRADHAQAIVEMALDMQQAISQFNVETNCNCNIRIGINTGPVVAGVIGIKKFIYDLWGDTVNIASRMESHGVPGCIQITETTYEQVKNSYTVESRGLMKIKGKAEMVTYLVKDRKSIKNVNSKF</sequence>
<dbReference type="PANTHER" id="PTHR11920">
    <property type="entry name" value="GUANYLYL CYCLASE"/>
    <property type="match status" value="1"/>
</dbReference>
<dbReference type="PANTHER" id="PTHR11920:SF335">
    <property type="entry name" value="GUANYLATE CYCLASE"/>
    <property type="match status" value="1"/>
</dbReference>
<evidence type="ECO:0000256" key="17">
    <source>
        <dbReference type="RuleBase" id="RU000405"/>
    </source>
</evidence>
<name>A0A433NRN1_CHLFR</name>
<evidence type="ECO:0000256" key="12">
    <source>
        <dbReference type="ARBA" id="ARBA00023136"/>
    </source>
</evidence>
<gene>
    <name evidence="20" type="ORF">PCC6912_03500</name>
</gene>
<dbReference type="EMBL" id="RSCJ01000001">
    <property type="protein sequence ID" value="RUR86907.1"/>
    <property type="molecule type" value="Genomic_DNA"/>
</dbReference>
<keyword evidence="9" id="KW-0460">Magnesium</keyword>
<evidence type="ECO:0000256" key="6">
    <source>
        <dbReference type="ARBA" id="ARBA00022723"/>
    </source>
</evidence>
<evidence type="ECO:0000313" key="21">
    <source>
        <dbReference type="Proteomes" id="UP000268857"/>
    </source>
</evidence>
<dbReference type="Proteomes" id="UP000268857">
    <property type="component" value="Unassembled WGS sequence"/>
</dbReference>
<evidence type="ECO:0000256" key="18">
    <source>
        <dbReference type="SAM" id="Phobius"/>
    </source>
</evidence>
<evidence type="ECO:0000256" key="10">
    <source>
        <dbReference type="ARBA" id="ARBA00022989"/>
    </source>
</evidence>
<dbReference type="PROSITE" id="PS50125">
    <property type="entry name" value="GUANYLATE_CYCLASE_2"/>
    <property type="match status" value="1"/>
</dbReference>
<keyword evidence="10 18" id="KW-1133">Transmembrane helix</keyword>
<evidence type="ECO:0000256" key="16">
    <source>
        <dbReference type="ARBA" id="ARBA00064436"/>
    </source>
</evidence>
<dbReference type="OrthoDB" id="315417at2"/>
<keyword evidence="12 18" id="KW-0472">Membrane</keyword>
<keyword evidence="13 17" id="KW-0456">Lyase</keyword>